<evidence type="ECO:0000256" key="7">
    <source>
        <dbReference type="ARBA" id="ARBA00023115"/>
    </source>
</evidence>
<sequence length="456" mass="50058">MAPSALTSNDYIDLPLQTTPPTPPPPVLDASSSDLDLLRPINHGLTEAKRLISQALECRISTIDHDTCDVGDEDAFFVADLGEVYRQHLRWKLNLGRVKPHYAVKCNPDPQVLRLLAELGTGFDCASKAEMEQVLQMGIDPARIIYAQPCKTKSHLRYAAQNGVRQLTFDNADELYKTKQLLPDAELYLRILTDDSASLCPLSLKFGASLDNTRDLLELAHALGLNVVGVAFHIGSGASDPKAFLKAVQDARVVFDQAADLGFAMHTLDVGGGFCSDASFEDMAAVLSSALDCYFPPHIRIIGEPGRFYVSSAFTLACHVIARRTVNDPTLGTSSYMLYLNDGVYGNFSSIIFDHQNPVPRILRAGDRFLYAAHSSGYETPNMVDYSIWGPTCDGIDCIAQACSFPEVIQTGDWMYFEDMGAYTKCSATRFNGFTDKHSVVYVSSDPSVRALLQLE</sequence>
<dbReference type="InterPro" id="IPR000183">
    <property type="entry name" value="Orn/DAP/Arg_de-COase"/>
</dbReference>
<dbReference type="PRINTS" id="PR01182">
    <property type="entry name" value="ORNDCRBXLASE"/>
</dbReference>
<evidence type="ECO:0000256" key="5">
    <source>
        <dbReference type="ARBA" id="ARBA00022793"/>
    </source>
</evidence>
<comment type="subunit">
    <text evidence="13">Homodimer. Only the dimer is catalytically active, as the active sites are constructed of residues from both monomers.</text>
</comment>
<proteinExistence type="inferred from homology"/>
<protein>
    <recommendedName>
        <fullName evidence="12">Ornithine decarboxylase</fullName>
        <ecNumber evidence="10">4.1.1.17</ecNumber>
    </recommendedName>
</protein>
<dbReference type="GO" id="GO:0033387">
    <property type="term" value="P:putrescine biosynthetic process from arginine, via ornithine"/>
    <property type="evidence" value="ECO:0007669"/>
    <property type="project" value="TreeGrafter"/>
</dbReference>
<evidence type="ECO:0000313" key="19">
    <source>
        <dbReference type="Proteomes" id="UP000799640"/>
    </source>
</evidence>
<dbReference type="GO" id="GO:0005737">
    <property type="term" value="C:cytoplasm"/>
    <property type="evidence" value="ECO:0007669"/>
    <property type="project" value="UniProtKB-SubCell"/>
</dbReference>
<evidence type="ECO:0000256" key="13">
    <source>
        <dbReference type="ARBA" id="ARBA00046672"/>
    </source>
</evidence>
<comment type="function">
    <text evidence="11">Catalyzes the first and rate-limiting step of polyamine biosynthesis that converts ornithine into putrescine, which is the precursor for the polyamines, spermidine and spermine. Polyamines are essential for cell proliferation and are implicated in cellular processes, ranging from DNA replication to apoptosis.</text>
</comment>
<keyword evidence="8" id="KW-0456">Lyase</keyword>
<dbReference type="FunFam" id="3.20.20.10:FF:000005">
    <property type="entry name" value="Ornithine decarboxylase"/>
    <property type="match status" value="1"/>
</dbReference>
<dbReference type="Pfam" id="PF02784">
    <property type="entry name" value="Orn_Arg_deC_N"/>
    <property type="match status" value="1"/>
</dbReference>
<dbReference type="PANTHER" id="PTHR11482">
    <property type="entry name" value="ARGININE/DIAMINOPIMELATE/ORNITHINE DECARBOXYLASE"/>
    <property type="match status" value="1"/>
</dbReference>
<evidence type="ECO:0000313" key="18">
    <source>
        <dbReference type="EMBL" id="KAF2405167.1"/>
    </source>
</evidence>
<comment type="similarity">
    <text evidence="3">Belongs to the Orn/Lys/Arg decarboxylase class-II family.</text>
</comment>
<evidence type="ECO:0000256" key="12">
    <source>
        <dbReference type="ARBA" id="ARBA00039485"/>
    </source>
</evidence>
<keyword evidence="19" id="KW-1185">Reference proteome</keyword>
<reference evidence="18" key="1">
    <citation type="journal article" date="2020" name="Stud. Mycol.">
        <title>101 Dothideomycetes genomes: a test case for predicting lifestyles and emergence of pathogens.</title>
        <authorList>
            <person name="Haridas S."/>
            <person name="Albert R."/>
            <person name="Binder M."/>
            <person name="Bloem J."/>
            <person name="Labutti K."/>
            <person name="Salamov A."/>
            <person name="Andreopoulos B."/>
            <person name="Baker S."/>
            <person name="Barry K."/>
            <person name="Bills G."/>
            <person name="Bluhm B."/>
            <person name="Cannon C."/>
            <person name="Castanera R."/>
            <person name="Culley D."/>
            <person name="Daum C."/>
            <person name="Ezra D."/>
            <person name="Gonzalez J."/>
            <person name="Henrissat B."/>
            <person name="Kuo A."/>
            <person name="Liang C."/>
            <person name="Lipzen A."/>
            <person name="Lutzoni F."/>
            <person name="Magnuson J."/>
            <person name="Mondo S."/>
            <person name="Nolan M."/>
            <person name="Ohm R."/>
            <person name="Pangilinan J."/>
            <person name="Park H.-J."/>
            <person name="Ramirez L."/>
            <person name="Alfaro M."/>
            <person name="Sun H."/>
            <person name="Tritt A."/>
            <person name="Yoshinaga Y."/>
            <person name="Zwiers L.-H."/>
            <person name="Turgeon B."/>
            <person name="Goodwin S."/>
            <person name="Spatafora J."/>
            <person name="Crous P."/>
            <person name="Grigoriev I."/>
        </authorList>
    </citation>
    <scope>NUCLEOTIDE SEQUENCE</scope>
    <source>
        <strain evidence="18">CBS 262.69</strain>
    </source>
</reference>
<dbReference type="InterPro" id="IPR022653">
    <property type="entry name" value="De-COase2_pyr-phos_BS"/>
</dbReference>
<dbReference type="Gene3D" id="2.40.37.10">
    <property type="entry name" value="Lyase, Ornithine Decarboxylase, Chain A, domain 1"/>
    <property type="match status" value="1"/>
</dbReference>
<evidence type="ECO:0000259" key="17">
    <source>
        <dbReference type="Pfam" id="PF02784"/>
    </source>
</evidence>
<gene>
    <name evidence="18" type="ORF">EJ06DRAFT_15540</name>
</gene>
<accession>A0A6G1IAU7</accession>
<feature type="compositionally biased region" description="Polar residues" evidence="16">
    <location>
        <begin position="1"/>
        <end position="10"/>
    </location>
</feature>
<comment type="cofactor">
    <cofactor evidence="1 15">
        <name>pyridoxal 5'-phosphate</name>
        <dbReference type="ChEBI" id="CHEBI:597326"/>
    </cofactor>
</comment>
<evidence type="ECO:0000256" key="10">
    <source>
        <dbReference type="ARBA" id="ARBA00034138"/>
    </source>
</evidence>
<dbReference type="SUPFAM" id="SSF51419">
    <property type="entry name" value="PLP-binding barrel"/>
    <property type="match status" value="1"/>
</dbReference>
<evidence type="ECO:0000256" key="8">
    <source>
        <dbReference type="ARBA" id="ARBA00023239"/>
    </source>
</evidence>
<evidence type="ECO:0000256" key="6">
    <source>
        <dbReference type="ARBA" id="ARBA00022898"/>
    </source>
</evidence>
<keyword evidence="5" id="KW-0210">Decarboxylase</keyword>
<feature type="compositionally biased region" description="Pro residues" evidence="16">
    <location>
        <begin position="18"/>
        <end position="27"/>
    </location>
</feature>
<feature type="region of interest" description="Disordered" evidence="16">
    <location>
        <begin position="1"/>
        <end position="27"/>
    </location>
</feature>
<feature type="modified residue" description="N6-(pyridoxal phosphate)lysine" evidence="15">
    <location>
        <position position="105"/>
    </location>
</feature>
<dbReference type="InterPro" id="IPR022657">
    <property type="entry name" value="De-COase2_CS"/>
</dbReference>
<keyword evidence="4" id="KW-0963">Cytoplasm</keyword>
<evidence type="ECO:0000256" key="2">
    <source>
        <dbReference type="ARBA" id="ARBA00004496"/>
    </source>
</evidence>
<dbReference type="PRINTS" id="PR01179">
    <property type="entry name" value="ODADCRBXLASE"/>
</dbReference>
<dbReference type="InterPro" id="IPR022644">
    <property type="entry name" value="De-COase2_N"/>
</dbReference>
<dbReference type="InterPro" id="IPR029066">
    <property type="entry name" value="PLP-binding_barrel"/>
</dbReference>
<comment type="subcellular location">
    <subcellularLocation>
        <location evidence="2">Cytoplasm</location>
    </subcellularLocation>
</comment>
<dbReference type="PROSITE" id="PS00878">
    <property type="entry name" value="ODR_DC_2_1"/>
    <property type="match status" value="1"/>
</dbReference>
<dbReference type="Proteomes" id="UP000799640">
    <property type="component" value="Unassembled WGS sequence"/>
</dbReference>
<evidence type="ECO:0000256" key="16">
    <source>
        <dbReference type="SAM" id="MobiDB-lite"/>
    </source>
</evidence>
<evidence type="ECO:0000256" key="4">
    <source>
        <dbReference type="ARBA" id="ARBA00022490"/>
    </source>
</evidence>
<organism evidence="18 19">
    <name type="scientific">Trichodelitschia bisporula</name>
    <dbReference type="NCBI Taxonomy" id="703511"/>
    <lineage>
        <taxon>Eukaryota</taxon>
        <taxon>Fungi</taxon>
        <taxon>Dikarya</taxon>
        <taxon>Ascomycota</taxon>
        <taxon>Pezizomycotina</taxon>
        <taxon>Dothideomycetes</taxon>
        <taxon>Dothideomycetes incertae sedis</taxon>
        <taxon>Phaeotrichales</taxon>
        <taxon>Phaeotrichaceae</taxon>
        <taxon>Trichodelitschia</taxon>
    </lineage>
</organism>
<evidence type="ECO:0000256" key="15">
    <source>
        <dbReference type="PIRSR" id="PIRSR600183-50"/>
    </source>
</evidence>
<dbReference type="AlphaFoldDB" id="A0A6G1IAU7"/>
<evidence type="ECO:0000256" key="14">
    <source>
        <dbReference type="ARBA" id="ARBA00049127"/>
    </source>
</evidence>
<evidence type="ECO:0000256" key="1">
    <source>
        <dbReference type="ARBA" id="ARBA00001933"/>
    </source>
</evidence>
<dbReference type="CDD" id="cd00622">
    <property type="entry name" value="PLPDE_III_ODC"/>
    <property type="match status" value="1"/>
</dbReference>
<dbReference type="EMBL" id="ML996687">
    <property type="protein sequence ID" value="KAF2405167.1"/>
    <property type="molecule type" value="Genomic_DNA"/>
</dbReference>
<keyword evidence="6 15" id="KW-0663">Pyridoxal phosphate</keyword>
<name>A0A6G1IAU7_9PEZI</name>
<dbReference type="Gene3D" id="3.20.20.10">
    <property type="entry name" value="Alanine racemase"/>
    <property type="match status" value="1"/>
</dbReference>
<keyword evidence="7" id="KW-0620">Polyamine biosynthesis</keyword>
<dbReference type="SUPFAM" id="SSF50621">
    <property type="entry name" value="Alanine racemase C-terminal domain-like"/>
    <property type="match status" value="1"/>
</dbReference>
<comment type="catalytic activity">
    <reaction evidence="14">
        <text>L-ornithine + H(+) = putrescine + CO2</text>
        <dbReference type="Rhea" id="RHEA:22964"/>
        <dbReference type="ChEBI" id="CHEBI:15378"/>
        <dbReference type="ChEBI" id="CHEBI:16526"/>
        <dbReference type="ChEBI" id="CHEBI:46911"/>
        <dbReference type="ChEBI" id="CHEBI:326268"/>
        <dbReference type="EC" id="4.1.1.17"/>
    </reaction>
</comment>
<dbReference type="FunFam" id="2.40.37.10:FF:000010">
    <property type="entry name" value="Ornithine decarboxylase"/>
    <property type="match status" value="1"/>
</dbReference>
<comment type="pathway">
    <text evidence="9">Amine and polyamine biosynthesis; putrescine biosynthesis via L-ornithine pathway; putrescine from L-ornithine: step 1/1.</text>
</comment>
<dbReference type="PANTHER" id="PTHR11482:SF6">
    <property type="entry name" value="ORNITHINE DECARBOXYLASE 1-RELATED"/>
    <property type="match status" value="1"/>
</dbReference>
<evidence type="ECO:0000256" key="9">
    <source>
        <dbReference type="ARBA" id="ARBA00034115"/>
    </source>
</evidence>
<dbReference type="OrthoDB" id="5034579at2759"/>
<dbReference type="PROSITE" id="PS00879">
    <property type="entry name" value="ODR_DC_2_2"/>
    <property type="match status" value="1"/>
</dbReference>
<feature type="active site" description="Proton donor" evidence="15">
    <location>
        <position position="393"/>
    </location>
</feature>
<evidence type="ECO:0000256" key="3">
    <source>
        <dbReference type="ARBA" id="ARBA00008872"/>
    </source>
</evidence>
<feature type="domain" description="Orn/DAP/Arg decarboxylase 2 N-terminal" evidence="17">
    <location>
        <begin position="81"/>
        <end position="311"/>
    </location>
</feature>
<dbReference type="EC" id="4.1.1.17" evidence="10"/>
<evidence type="ECO:0000256" key="11">
    <source>
        <dbReference type="ARBA" id="ARBA00037173"/>
    </source>
</evidence>
<dbReference type="InterPro" id="IPR002433">
    <property type="entry name" value="Orn_de-COase"/>
</dbReference>
<dbReference type="GO" id="GO:0004586">
    <property type="term" value="F:ornithine decarboxylase activity"/>
    <property type="evidence" value="ECO:0007669"/>
    <property type="project" value="UniProtKB-EC"/>
</dbReference>
<dbReference type="InterPro" id="IPR009006">
    <property type="entry name" value="Ala_racemase/Decarboxylase_C"/>
</dbReference>